<proteinExistence type="predicted"/>
<feature type="signal peptide" evidence="1">
    <location>
        <begin position="1"/>
        <end position="19"/>
    </location>
</feature>
<feature type="domain" description="DUF4189" evidence="2">
    <location>
        <begin position="31"/>
        <end position="122"/>
    </location>
</feature>
<dbReference type="Pfam" id="PF13827">
    <property type="entry name" value="DUF4189"/>
    <property type="match status" value="1"/>
</dbReference>
<keyword evidence="4" id="KW-1185">Reference proteome</keyword>
<dbReference type="Proteomes" id="UP000019184">
    <property type="component" value="Unassembled WGS sequence"/>
</dbReference>
<protein>
    <recommendedName>
        <fullName evidence="2">DUF4189 domain-containing protein</fullName>
    </recommendedName>
</protein>
<dbReference type="AlphaFoldDB" id="A0A7U7G7G5"/>
<reference evidence="3 4" key="1">
    <citation type="journal article" date="2014" name="ISME J.">
        <title>Candidatus Competibacter-lineage genomes retrieved from metagenomes reveal functional metabolic diversity.</title>
        <authorList>
            <person name="McIlroy S.J."/>
            <person name="Albertsen M."/>
            <person name="Andresen E.K."/>
            <person name="Saunders A.M."/>
            <person name="Kristiansen R."/>
            <person name="Stokholm-Bjerregaard M."/>
            <person name="Nielsen K.L."/>
            <person name="Nielsen P.H."/>
        </authorList>
    </citation>
    <scope>NUCLEOTIDE SEQUENCE [LARGE SCALE GENOMIC DNA]</scope>
    <source>
        <strain evidence="3 4">Run_B_J11</strain>
    </source>
</reference>
<name>A0A7U7G7G5_9GAMM</name>
<comment type="caution">
    <text evidence="3">The sequence shown here is derived from an EMBL/GenBank/DDBJ whole genome shotgun (WGS) entry which is preliminary data.</text>
</comment>
<dbReference type="InterPro" id="IPR025240">
    <property type="entry name" value="DUF4189"/>
</dbReference>
<evidence type="ECO:0000259" key="2">
    <source>
        <dbReference type="Pfam" id="PF13827"/>
    </source>
</evidence>
<accession>A0A7U7G7G5</accession>
<evidence type="ECO:0000313" key="4">
    <source>
        <dbReference type="Proteomes" id="UP000019184"/>
    </source>
</evidence>
<dbReference type="EMBL" id="CBTK010000010">
    <property type="protein sequence ID" value="CDH43151.1"/>
    <property type="molecule type" value="Genomic_DNA"/>
</dbReference>
<sequence length="124" mass="12669">MRAATAIALVLILMLNAGCAGLEASSSTSSYGAVAYAASTQDWRLHWRAPDPQQARLQALANCATADCQVVLEFGPGQCGTLALGDPGFGIGLGDTPAAAESAALAECQRKGQGCRVAEAECNR</sequence>
<evidence type="ECO:0000313" key="3">
    <source>
        <dbReference type="EMBL" id="CDH43151.1"/>
    </source>
</evidence>
<gene>
    <name evidence="3" type="ORF">BN874_1070009</name>
</gene>
<organism evidence="3 4">
    <name type="scientific">Candidatus Contendobacter odensis Run_B_J11</name>
    <dbReference type="NCBI Taxonomy" id="1400861"/>
    <lineage>
        <taxon>Bacteria</taxon>
        <taxon>Pseudomonadati</taxon>
        <taxon>Pseudomonadota</taxon>
        <taxon>Gammaproteobacteria</taxon>
        <taxon>Candidatus Competibacteraceae</taxon>
        <taxon>Candidatus Contendibacter</taxon>
    </lineage>
</organism>
<evidence type="ECO:0000256" key="1">
    <source>
        <dbReference type="SAM" id="SignalP"/>
    </source>
</evidence>
<feature type="chain" id="PRO_5031260173" description="DUF4189 domain-containing protein" evidence="1">
    <location>
        <begin position="20"/>
        <end position="124"/>
    </location>
</feature>
<keyword evidence="1" id="KW-0732">Signal</keyword>